<name>A0A0F6W1A5_9BACT</name>
<evidence type="ECO:0000259" key="2">
    <source>
        <dbReference type="Pfam" id="PF19313"/>
    </source>
</evidence>
<keyword evidence="1" id="KW-0732">Signal</keyword>
<dbReference type="Proteomes" id="UP000034883">
    <property type="component" value="Chromosome"/>
</dbReference>
<organism evidence="3 4">
    <name type="scientific">Sandaracinus amylolyticus</name>
    <dbReference type="NCBI Taxonomy" id="927083"/>
    <lineage>
        <taxon>Bacteria</taxon>
        <taxon>Pseudomonadati</taxon>
        <taxon>Myxococcota</taxon>
        <taxon>Polyangia</taxon>
        <taxon>Polyangiales</taxon>
        <taxon>Sandaracinaceae</taxon>
        <taxon>Sandaracinus</taxon>
    </lineage>
</organism>
<dbReference type="EMBL" id="CP011125">
    <property type="protein sequence ID" value="AKF04937.1"/>
    <property type="molecule type" value="Genomic_DNA"/>
</dbReference>
<feature type="signal peptide" evidence="1">
    <location>
        <begin position="1"/>
        <end position="18"/>
    </location>
</feature>
<evidence type="ECO:0000313" key="4">
    <source>
        <dbReference type="Proteomes" id="UP000034883"/>
    </source>
</evidence>
<proteinExistence type="predicted"/>
<keyword evidence="4" id="KW-1185">Reference proteome</keyword>
<sequence>MRAASLVFAILFALPALARADEPPRVRAASRGATPIDVDGALDEDAWSRAELASGFTERTPHPGVRAAVGTRFRVLYDASALYVGIELDLAPGESPRALSMTRDSEDIWNDDAVSVKIDARRDHRTTLGFVVSASGAQLDYLVLDNGRAFRREVDMVWESAVRVHEGRWVAELRIPAISLGLADAQGPRAIGINVSRDHNARAATYDWAAMPPEFGAFSALHYGVVEGVEIGGVGAPLAVTLYSLGAYESPESGDPADAFRGAVGADALMRIDGDVWAELTALTDFAQVDLDDALVNLDRFPLFLPERRPFFLNGLDVFDAGVPETLVPFYSRRIGLDPTGDPIPVLGGLKLYGRSGPVSFGVIDVLTDDQGDVPAANHTAARGRLALDLPSSSDGASYVGAFVVSRQPFRWDGGPLDRGPSITYGGDALVRTAEDRLELYGFASGTAVDGRLDADRDGEGFASAASIRWRGDIWQPVLSGLFVDRGYAPELGFARRPGAAQLSLEAPVIARPSGFFRRMQIGPLMQLQASDDFGRVLYGSGAVWAEVEGDAGWMASFIAEYREDVVDEDFEIVPGVTARAGTWRGVYVEAYVASPSARNPYVELFYSVSNAYFGGVLHNPYARFAASLGPFVRIDLRADVYHVMLREHDPFWTYAINGLLRVTPTTALQIDLIGRVDGENERATGLLRVRWRYAPGSDLFVVWREEVDWDATNVVVEHEVTLKMTYRFDLSL</sequence>
<gene>
    <name evidence="3" type="ORF">DB32_002086</name>
</gene>
<dbReference type="RefSeq" id="WP_053232225.1">
    <property type="nucleotide sequence ID" value="NZ_CP011125.1"/>
</dbReference>
<evidence type="ECO:0000313" key="3">
    <source>
        <dbReference type="EMBL" id="AKF04937.1"/>
    </source>
</evidence>
<feature type="chain" id="PRO_5002511641" description="DUF5916 domain-containing protein" evidence="1">
    <location>
        <begin position="19"/>
        <end position="733"/>
    </location>
</feature>
<feature type="domain" description="DUF5916" evidence="2">
    <location>
        <begin position="283"/>
        <end position="342"/>
    </location>
</feature>
<dbReference type="Gene3D" id="2.60.40.1190">
    <property type="match status" value="1"/>
</dbReference>
<reference evidence="3 4" key="1">
    <citation type="submission" date="2015-03" db="EMBL/GenBank/DDBJ databases">
        <title>Genome assembly of Sandaracinus amylolyticus DSM 53668.</title>
        <authorList>
            <person name="Sharma G."/>
            <person name="Subramanian S."/>
        </authorList>
    </citation>
    <scope>NUCLEOTIDE SEQUENCE [LARGE SCALE GENOMIC DNA]</scope>
    <source>
        <strain evidence="3 4">DSM 53668</strain>
    </source>
</reference>
<dbReference type="CDD" id="cd09618">
    <property type="entry name" value="CBM9_like_2"/>
    <property type="match status" value="1"/>
</dbReference>
<dbReference type="AlphaFoldDB" id="A0A0F6W1A5"/>
<dbReference type="OrthoDB" id="9786766at2"/>
<dbReference type="KEGG" id="samy:DB32_002086"/>
<dbReference type="SUPFAM" id="SSF49344">
    <property type="entry name" value="CBD9-like"/>
    <property type="match status" value="1"/>
</dbReference>
<dbReference type="Pfam" id="PF19313">
    <property type="entry name" value="DUF5916"/>
    <property type="match status" value="1"/>
</dbReference>
<accession>A0A0F6W1A5</accession>
<dbReference type="STRING" id="927083.DB32_002086"/>
<dbReference type="InterPro" id="IPR045670">
    <property type="entry name" value="DUF5916"/>
</dbReference>
<evidence type="ECO:0000256" key="1">
    <source>
        <dbReference type="SAM" id="SignalP"/>
    </source>
</evidence>
<protein>
    <recommendedName>
        <fullName evidence="2">DUF5916 domain-containing protein</fullName>
    </recommendedName>
</protein>